<accession>A0ABX1VIK8</accession>
<dbReference type="RefSeq" id="WP_171187863.1">
    <property type="nucleotide sequence ID" value="NZ_WTPX01000090.1"/>
</dbReference>
<gene>
    <name evidence="2" type="ORF">LzC2_27450</name>
</gene>
<evidence type="ECO:0000256" key="1">
    <source>
        <dbReference type="SAM" id="Phobius"/>
    </source>
</evidence>
<evidence type="ECO:0000313" key="2">
    <source>
        <dbReference type="EMBL" id="NNJ26656.1"/>
    </source>
</evidence>
<evidence type="ECO:0000313" key="3">
    <source>
        <dbReference type="Proteomes" id="UP000609651"/>
    </source>
</evidence>
<dbReference type="Proteomes" id="UP000609651">
    <property type="component" value="Unassembled WGS sequence"/>
</dbReference>
<comment type="caution">
    <text evidence="2">The sequence shown here is derived from an EMBL/GenBank/DDBJ whole genome shotgun (WGS) entry which is preliminary data.</text>
</comment>
<proteinExistence type="predicted"/>
<organism evidence="2 3">
    <name type="scientific">Alienimonas chondri</name>
    <dbReference type="NCBI Taxonomy" id="2681879"/>
    <lineage>
        <taxon>Bacteria</taxon>
        <taxon>Pseudomonadati</taxon>
        <taxon>Planctomycetota</taxon>
        <taxon>Planctomycetia</taxon>
        <taxon>Planctomycetales</taxon>
        <taxon>Planctomycetaceae</taxon>
        <taxon>Alienimonas</taxon>
    </lineage>
</organism>
<keyword evidence="1" id="KW-0472">Membrane</keyword>
<feature type="transmembrane region" description="Helical" evidence="1">
    <location>
        <begin position="42"/>
        <end position="59"/>
    </location>
</feature>
<reference evidence="2 3" key="1">
    <citation type="journal article" date="2020" name="Syst. Appl. Microbiol.">
        <title>Alienimonas chondri sp. nov., a novel planctomycete isolated from the biofilm of the red alga Chondrus crispus.</title>
        <authorList>
            <person name="Vitorino I."/>
            <person name="Albuquerque L."/>
            <person name="Wiegand S."/>
            <person name="Kallscheuer N."/>
            <person name="da Costa M.S."/>
            <person name="Lobo-da-Cunha A."/>
            <person name="Jogler C."/>
            <person name="Lage O.M."/>
        </authorList>
    </citation>
    <scope>NUCLEOTIDE SEQUENCE [LARGE SCALE GENOMIC DNA]</scope>
    <source>
        <strain evidence="2 3">LzC2</strain>
    </source>
</reference>
<evidence type="ECO:0008006" key="4">
    <source>
        <dbReference type="Google" id="ProtNLM"/>
    </source>
</evidence>
<keyword evidence="3" id="KW-1185">Reference proteome</keyword>
<dbReference type="EMBL" id="WTPX01000090">
    <property type="protein sequence ID" value="NNJ26656.1"/>
    <property type="molecule type" value="Genomic_DNA"/>
</dbReference>
<name>A0ABX1VIK8_9PLAN</name>
<protein>
    <recommendedName>
        <fullName evidence="4">PH domain-containing protein</fullName>
    </recommendedName>
</protein>
<feature type="transmembrane region" description="Helical" evidence="1">
    <location>
        <begin position="65"/>
        <end position="83"/>
    </location>
</feature>
<keyword evidence="1" id="KW-1133">Transmembrane helix</keyword>
<keyword evidence="1" id="KW-0812">Transmembrane</keyword>
<sequence>MNDLPAPPDSIAAPFAERDPFADARAVRELTWSDHPAKRHPWSLAFLAAAALTVAVGAAEIFDSRWAGIAAAVAAGIAFRGFLLKTTYTLDDAGAEARGPFGAHILSWGEVTRFRHDPAGATLSTAANPGLWDKLSGLRVTFPHSGARRDVVRFVLPRLGSGVPVVEEEE</sequence>